<dbReference type="OrthoDB" id="1902587at2759"/>
<organism evidence="3 4">
    <name type="scientific">Holothuria leucospilota</name>
    <name type="common">Black long sea cucumber</name>
    <name type="synonym">Mertensiothuria leucospilota</name>
    <dbReference type="NCBI Taxonomy" id="206669"/>
    <lineage>
        <taxon>Eukaryota</taxon>
        <taxon>Metazoa</taxon>
        <taxon>Echinodermata</taxon>
        <taxon>Eleutherozoa</taxon>
        <taxon>Echinozoa</taxon>
        <taxon>Holothuroidea</taxon>
        <taxon>Aspidochirotacea</taxon>
        <taxon>Aspidochirotida</taxon>
        <taxon>Holothuriidae</taxon>
        <taxon>Holothuria</taxon>
    </lineage>
</organism>
<evidence type="ECO:0000259" key="2">
    <source>
        <dbReference type="Pfam" id="PF17800"/>
    </source>
</evidence>
<feature type="compositionally biased region" description="Polar residues" evidence="1">
    <location>
        <begin position="238"/>
        <end position="256"/>
    </location>
</feature>
<evidence type="ECO:0000313" key="3">
    <source>
        <dbReference type="EMBL" id="KAJ8036530.1"/>
    </source>
</evidence>
<gene>
    <name evidence="3" type="ORF">HOLleu_20536</name>
</gene>
<dbReference type="Proteomes" id="UP001152320">
    <property type="component" value="Chromosome 9"/>
</dbReference>
<proteinExistence type="predicted"/>
<feature type="region of interest" description="Disordered" evidence="1">
    <location>
        <begin position="100"/>
        <end position="125"/>
    </location>
</feature>
<name>A0A9Q1C1M1_HOLLE</name>
<feature type="compositionally biased region" description="Polar residues" evidence="1">
    <location>
        <begin position="169"/>
        <end position="184"/>
    </location>
</feature>
<dbReference type="AlphaFoldDB" id="A0A9Q1C1M1"/>
<dbReference type="EMBL" id="JAIZAY010000009">
    <property type="protein sequence ID" value="KAJ8036530.1"/>
    <property type="molecule type" value="Genomic_DNA"/>
</dbReference>
<feature type="region of interest" description="Disordered" evidence="1">
    <location>
        <begin position="515"/>
        <end position="598"/>
    </location>
</feature>
<feature type="region of interest" description="Disordered" evidence="1">
    <location>
        <begin position="140"/>
        <end position="201"/>
    </location>
</feature>
<evidence type="ECO:0000313" key="4">
    <source>
        <dbReference type="Proteomes" id="UP001152320"/>
    </source>
</evidence>
<protein>
    <submittedName>
        <fullName evidence="3">46 kDa FK506-binding nuclear protein</fullName>
    </submittedName>
</protein>
<comment type="caution">
    <text evidence="3">The sequence shown here is derived from an EMBL/GenBank/DDBJ whole genome shotgun (WGS) entry which is preliminary data.</text>
</comment>
<reference evidence="3" key="1">
    <citation type="submission" date="2021-10" db="EMBL/GenBank/DDBJ databases">
        <title>Tropical sea cucumber genome reveals ecological adaptation and Cuvierian tubules defense mechanism.</title>
        <authorList>
            <person name="Chen T."/>
        </authorList>
    </citation>
    <scope>NUCLEOTIDE SEQUENCE</scope>
    <source>
        <strain evidence="3">Nanhai2018</strain>
        <tissue evidence="3">Muscle</tissue>
    </source>
</reference>
<feature type="compositionally biased region" description="Basic and acidic residues" evidence="1">
    <location>
        <begin position="515"/>
        <end position="530"/>
    </location>
</feature>
<sequence length="700" mass="76943">MIWGFTLHPGEPCTKTVDKEVHLTMAALDGDSGVNDITKKKCCQVLMVTESSEFLLLCTLVEGLIYQQNVDLQLMPGERVTFCAQGGRVHLTGYSQVPQNVDVNKNRKSRTDASTGPESLTEQEAGCESDVIEELFSEQGFTTSSSESKAHRVSVPPKKDVPQKEVETKISNTNISPGGHSCNQPKKDVPQKKDETKNGKTKISVEKQSCIVIKEELMDLSIVESEPEVASSRVEATPKQTTGSIVSGDSQESAPTNKDKDSASHLTSRSNSPVECINQALSITYIPSELEDGMLSQSVKEPEVSEIKVLENCNREVENRHVHYEQGVAPAQTSKDHNIATGTHTTGPGNQLRNSFSILRDNGQEVQGISQLNEKRDVPLPEAVARSDILKTAEHYQYVCPEIQLTGSDGPCRDDEKSHEGQTPWAHTKAHNISQGMQTTGAESQRTLPCVGISQDNLEIDQRNQGRDAVLDKPVARPNVTNATKCYQYEVRKIISAVIQEVHGQRVSMMSLLGEENKSSREKYQEEERATLSSAAAANSCSTRKRPHPGEEKQRKQNPLIPPENNIQVKKTRVTDKEKQGEAALVSSSSSTAGAGILNKKNQSQTSFENIKTGGSVIQSERSLPHAPVTSLPIPTTPGTTKSNSGRRNKCDCCMKPSEERRKIMLGKDGHWFCLECYTTFSSDMSLLKYCRIVPQGKQK</sequence>
<feature type="region of interest" description="Disordered" evidence="1">
    <location>
        <begin position="228"/>
        <end position="272"/>
    </location>
</feature>
<keyword evidence="4" id="KW-1185">Reference proteome</keyword>
<feature type="compositionally biased region" description="Polar residues" evidence="1">
    <location>
        <begin position="633"/>
        <end position="646"/>
    </location>
</feature>
<accession>A0A9Q1C1M1</accession>
<evidence type="ECO:0000256" key="1">
    <source>
        <dbReference type="SAM" id="MobiDB-lite"/>
    </source>
</evidence>
<feature type="compositionally biased region" description="Basic and acidic residues" evidence="1">
    <location>
        <begin position="185"/>
        <end position="198"/>
    </location>
</feature>
<dbReference type="InterPro" id="IPR041232">
    <property type="entry name" value="NPL"/>
</dbReference>
<dbReference type="Gene3D" id="2.60.120.340">
    <property type="entry name" value="Nucleoplasmin core domain"/>
    <property type="match status" value="1"/>
</dbReference>
<feature type="domain" description="Nucleoplasmin-like" evidence="2">
    <location>
        <begin position="2"/>
        <end position="94"/>
    </location>
</feature>
<feature type="region of interest" description="Disordered" evidence="1">
    <location>
        <begin position="619"/>
        <end position="648"/>
    </location>
</feature>
<feature type="compositionally biased region" description="Polar residues" evidence="1">
    <location>
        <begin position="531"/>
        <end position="542"/>
    </location>
</feature>
<dbReference type="Pfam" id="PF17800">
    <property type="entry name" value="NPL"/>
    <property type="match status" value="1"/>
</dbReference>
<feature type="compositionally biased region" description="Polar residues" evidence="1">
    <location>
        <begin position="112"/>
        <end position="122"/>
    </location>
</feature>
<feature type="compositionally biased region" description="Basic and acidic residues" evidence="1">
    <location>
        <begin position="157"/>
        <end position="168"/>
    </location>
</feature>